<sequence>MRSIGMPKKNIVFMLNEYNGHGGAQRVASILADEFIQDGHSVAILSINEQPNEPSYFSSDIPVHVVHQNGYRATLPKAISTNLKALRFKTVNAELKRRRQLVKRRKEVEAFFDAYGNEEVFVIAVQVWGMQWIEPLMYRPNIKIIGQSHESYLASKDSHRYKRILKYYRQVAKFLLLTQKDAAHFESQGFSNAAVMYNPTPFRKQIEPQELYSHKTIVSTGRLVDGKAFDVLIEAFAHASKELPDWKLHIYGDGPEKKSLQTLIKILGMEDRISLKGQTKDIQGALSASSFFVLSSKAEGLPMSLIEAQSCGLPCISTDCAPGIREIVSDYNNGYVTPVDDVPLLSRQIKRLAQDQETFLKFSEHSFESSARFDKEYIKSQWYDLFEELGGQKNEQQHHEA</sequence>
<evidence type="ECO:0000313" key="3">
    <source>
        <dbReference type="Proteomes" id="UP000234748"/>
    </source>
</evidence>
<name>A0A2N5MBJ9_9BACI</name>
<gene>
    <name evidence="2" type="ORF">CUU66_00880</name>
</gene>
<dbReference type="Pfam" id="PF00534">
    <property type="entry name" value="Glycos_transf_1"/>
    <property type="match status" value="1"/>
</dbReference>
<reference evidence="2 3" key="1">
    <citation type="submission" date="2017-11" db="EMBL/GenBank/DDBJ databases">
        <title>Comparitive Functional Genomics of Dry Heat Resistant strains isolated from the Viking Spacecraft.</title>
        <authorList>
            <person name="Seuylemezian A."/>
            <person name="Cooper K."/>
            <person name="Vaishampayan P."/>
        </authorList>
    </citation>
    <scope>NUCLEOTIDE SEQUENCE [LARGE SCALE GENOMIC DNA]</scope>
    <source>
        <strain evidence="2 3">V1-29</strain>
    </source>
</reference>
<comment type="caution">
    <text evidence="2">The sequence shown here is derived from an EMBL/GenBank/DDBJ whole genome shotgun (WGS) entry which is preliminary data.</text>
</comment>
<feature type="domain" description="Glycosyl transferase family 1" evidence="1">
    <location>
        <begin position="214"/>
        <end position="364"/>
    </location>
</feature>
<dbReference type="EMBL" id="PGUY01000002">
    <property type="protein sequence ID" value="PLT31749.1"/>
    <property type="molecule type" value="Genomic_DNA"/>
</dbReference>
<dbReference type="Proteomes" id="UP000234748">
    <property type="component" value="Unassembled WGS sequence"/>
</dbReference>
<dbReference type="AlphaFoldDB" id="A0A2N5MBJ9"/>
<evidence type="ECO:0000313" key="2">
    <source>
        <dbReference type="EMBL" id="PLT31749.1"/>
    </source>
</evidence>
<evidence type="ECO:0000259" key="1">
    <source>
        <dbReference type="Pfam" id="PF00534"/>
    </source>
</evidence>
<dbReference type="SUPFAM" id="SSF53756">
    <property type="entry name" value="UDP-Glycosyltransferase/glycogen phosphorylase"/>
    <property type="match status" value="1"/>
</dbReference>
<protein>
    <recommendedName>
        <fullName evidence="1">Glycosyl transferase family 1 domain-containing protein</fullName>
    </recommendedName>
</protein>
<organism evidence="2 3">
    <name type="scientific">Peribacillus deserti</name>
    <dbReference type="NCBI Taxonomy" id="673318"/>
    <lineage>
        <taxon>Bacteria</taxon>
        <taxon>Bacillati</taxon>
        <taxon>Bacillota</taxon>
        <taxon>Bacilli</taxon>
        <taxon>Bacillales</taxon>
        <taxon>Bacillaceae</taxon>
        <taxon>Peribacillus</taxon>
    </lineage>
</organism>
<dbReference type="PANTHER" id="PTHR12526">
    <property type="entry name" value="GLYCOSYLTRANSFERASE"/>
    <property type="match status" value="1"/>
</dbReference>
<dbReference type="InterPro" id="IPR001296">
    <property type="entry name" value="Glyco_trans_1"/>
</dbReference>
<accession>A0A2N5MBJ9</accession>
<dbReference type="OrthoDB" id="9787617at2"/>
<dbReference type="GO" id="GO:0016757">
    <property type="term" value="F:glycosyltransferase activity"/>
    <property type="evidence" value="ECO:0007669"/>
    <property type="project" value="InterPro"/>
</dbReference>
<dbReference type="Gene3D" id="3.40.50.2000">
    <property type="entry name" value="Glycogen Phosphorylase B"/>
    <property type="match status" value="2"/>
</dbReference>
<keyword evidence="3" id="KW-1185">Reference proteome</keyword>
<proteinExistence type="predicted"/>